<dbReference type="PANTHER" id="PTHR43198">
    <property type="entry name" value="BIFUNCTIONAL TH2 PROTEIN"/>
    <property type="match status" value="1"/>
</dbReference>
<dbReference type="PANTHER" id="PTHR43198:SF2">
    <property type="entry name" value="SI:CH1073-67J19.1-RELATED"/>
    <property type="match status" value="1"/>
</dbReference>
<feature type="domain" description="Thiaminase-2/PQQC" evidence="2">
    <location>
        <begin position="8"/>
        <end position="214"/>
    </location>
</feature>
<evidence type="ECO:0000259" key="2">
    <source>
        <dbReference type="Pfam" id="PF03070"/>
    </source>
</evidence>
<dbReference type="InterPro" id="IPR027574">
    <property type="entry name" value="Thiaminase_II"/>
</dbReference>
<dbReference type="GO" id="GO:0009228">
    <property type="term" value="P:thiamine biosynthetic process"/>
    <property type="evidence" value="ECO:0007669"/>
    <property type="project" value="UniProtKB-KW"/>
</dbReference>
<dbReference type="Gene3D" id="1.20.910.10">
    <property type="entry name" value="Heme oxygenase-like"/>
    <property type="match status" value="1"/>
</dbReference>
<keyword evidence="1" id="KW-0784">Thiamine biosynthesis</keyword>
<dbReference type="GO" id="GO:0050334">
    <property type="term" value="F:thiaminase activity"/>
    <property type="evidence" value="ECO:0007669"/>
    <property type="project" value="UniProtKB-EC"/>
</dbReference>
<name>A0A564ZFI0_9BACT</name>
<dbReference type="InterPro" id="IPR004305">
    <property type="entry name" value="Thiaminase-2/PQQC"/>
</dbReference>
<dbReference type="UniPathway" id="UPA00060"/>
<gene>
    <name evidence="3" type="primary">tenA</name>
    <name evidence="3" type="ORF">MELA_00454</name>
</gene>
<keyword evidence="1 3" id="KW-0378">Hydrolase</keyword>
<dbReference type="CDD" id="cd19365">
    <property type="entry name" value="TenA_C-like"/>
    <property type="match status" value="1"/>
</dbReference>
<evidence type="ECO:0000313" key="4">
    <source>
        <dbReference type="Proteomes" id="UP000334340"/>
    </source>
</evidence>
<organism evidence="3 4">
    <name type="scientific">Candidatus Methylomirabilis lanthanidiphila</name>
    <dbReference type="NCBI Taxonomy" id="2211376"/>
    <lineage>
        <taxon>Bacteria</taxon>
        <taxon>Candidatus Methylomirabilota</taxon>
        <taxon>Candidatus Methylomirabilia</taxon>
        <taxon>Candidatus Methylomirabilales</taxon>
        <taxon>Candidatus Methylomirabilaceae</taxon>
        <taxon>Candidatus Methylomirabilis</taxon>
    </lineage>
</organism>
<dbReference type="Proteomes" id="UP000334340">
    <property type="component" value="Unassembled WGS sequence"/>
</dbReference>
<dbReference type="GO" id="GO:0009229">
    <property type="term" value="P:thiamine diphosphate biosynthetic process"/>
    <property type="evidence" value="ECO:0007669"/>
    <property type="project" value="UniProtKB-UniPathway"/>
</dbReference>
<keyword evidence="4" id="KW-1185">Reference proteome</keyword>
<comment type="catalytic activity">
    <reaction evidence="1">
        <text>4-amino-5-aminomethyl-2-methylpyrimidine + H2O = 4-amino-5-hydroxymethyl-2-methylpyrimidine + NH4(+)</text>
        <dbReference type="Rhea" id="RHEA:31799"/>
        <dbReference type="ChEBI" id="CHEBI:15377"/>
        <dbReference type="ChEBI" id="CHEBI:16892"/>
        <dbReference type="ChEBI" id="CHEBI:28938"/>
        <dbReference type="ChEBI" id="CHEBI:63416"/>
        <dbReference type="EC" id="3.5.99.2"/>
    </reaction>
</comment>
<reference evidence="3 4" key="1">
    <citation type="submission" date="2019-07" db="EMBL/GenBank/DDBJ databases">
        <authorList>
            <person name="Cremers G."/>
        </authorList>
    </citation>
    <scope>NUCLEOTIDE SEQUENCE [LARGE SCALE GENOMIC DNA]</scope>
</reference>
<dbReference type="AlphaFoldDB" id="A0A564ZFI0"/>
<proteinExistence type="inferred from homology"/>
<comment type="similarity">
    <text evidence="1">Belongs to the TenA family.</text>
</comment>
<comment type="pathway">
    <text evidence="1">Cofactor biosynthesis; thiamine diphosphate biosynthesis.</text>
</comment>
<evidence type="ECO:0000256" key="1">
    <source>
        <dbReference type="RuleBase" id="RU363093"/>
    </source>
</evidence>
<dbReference type="Pfam" id="PF03070">
    <property type="entry name" value="TENA_THI-4"/>
    <property type="match status" value="1"/>
</dbReference>
<sequence>MGYTAELWKSIETIYAAILRHPFLRELTNGSLSRERFQFYAVQDALYLREFARALSLAAARAPRDEWIIMFNEHAAGALKVERQLHESFFREFGLTPQVVATTPLAPTNLAYTSYLLALAYAAPFHEAIAGLLPCYWIYWEVGKELERAGSPDSLYARWINTYASAEFGSLVRGVLDITDATAAQLTSAELDAMRRRFIVTSRYEWMFWEMGYRRESWPV</sequence>
<protein>
    <recommendedName>
        <fullName evidence="1">Aminopyrimidine aminohydrolase</fullName>
        <ecNumber evidence="1">3.5.99.2</ecNumber>
    </recommendedName>
</protein>
<comment type="catalytic activity">
    <reaction evidence="1">
        <text>thiamine + H2O = 5-(2-hydroxyethyl)-4-methylthiazole + 4-amino-5-hydroxymethyl-2-methylpyrimidine + H(+)</text>
        <dbReference type="Rhea" id="RHEA:17509"/>
        <dbReference type="ChEBI" id="CHEBI:15377"/>
        <dbReference type="ChEBI" id="CHEBI:15378"/>
        <dbReference type="ChEBI" id="CHEBI:16892"/>
        <dbReference type="ChEBI" id="CHEBI:17957"/>
        <dbReference type="ChEBI" id="CHEBI:18385"/>
        <dbReference type="EC" id="3.5.99.2"/>
    </reaction>
</comment>
<dbReference type="NCBIfam" id="TIGR04306">
    <property type="entry name" value="salvage_TenA"/>
    <property type="match status" value="1"/>
</dbReference>
<accession>A0A564ZFI0</accession>
<dbReference type="GO" id="GO:0005829">
    <property type="term" value="C:cytosol"/>
    <property type="evidence" value="ECO:0007669"/>
    <property type="project" value="TreeGrafter"/>
</dbReference>
<comment type="function">
    <text evidence="1">Catalyzes an amino-pyrimidine hydrolysis reaction at the C5' of the pyrimidine moiety of thiamine compounds, a reaction that is part of a thiamine salvage pathway.</text>
</comment>
<evidence type="ECO:0000313" key="3">
    <source>
        <dbReference type="EMBL" id="VUZ84089.1"/>
    </source>
</evidence>
<dbReference type="SUPFAM" id="SSF48613">
    <property type="entry name" value="Heme oxygenase-like"/>
    <property type="match status" value="1"/>
</dbReference>
<dbReference type="InterPro" id="IPR050967">
    <property type="entry name" value="Thiamine_Salvage_TenA"/>
</dbReference>
<dbReference type="InterPro" id="IPR016084">
    <property type="entry name" value="Haem_Oase-like_multi-hlx"/>
</dbReference>
<dbReference type="EMBL" id="CABIKM010000006">
    <property type="protein sequence ID" value="VUZ84089.1"/>
    <property type="molecule type" value="Genomic_DNA"/>
</dbReference>
<dbReference type="EC" id="3.5.99.2" evidence="1"/>